<keyword evidence="4 12" id="KW-0547">Nucleotide-binding</keyword>
<dbReference type="InterPro" id="IPR041236">
    <property type="entry name" value="PriA_C"/>
</dbReference>
<evidence type="ECO:0000256" key="3">
    <source>
        <dbReference type="ARBA" id="ARBA00022723"/>
    </source>
</evidence>
<dbReference type="GO" id="GO:0006269">
    <property type="term" value="P:DNA replication, synthesis of primer"/>
    <property type="evidence" value="ECO:0007669"/>
    <property type="project" value="UniProtKB-KW"/>
</dbReference>
<dbReference type="CDD" id="cd18804">
    <property type="entry name" value="SF2_C_priA"/>
    <property type="match status" value="1"/>
</dbReference>
<proteinExistence type="inferred from homology"/>
<evidence type="ECO:0000256" key="9">
    <source>
        <dbReference type="ARBA" id="ARBA00023125"/>
    </source>
</evidence>
<comment type="similarity">
    <text evidence="12">Belongs to the helicase family. PriA subfamily.</text>
</comment>
<keyword evidence="3 12" id="KW-0479">Metal-binding</keyword>
<comment type="catalytic activity">
    <reaction evidence="11 12">
        <text>ATP + H2O = ADP + phosphate + H(+)</text>
        <dbReference type="Rhea" id="RHEA:13065"/>
        <dbReference type="ChEBI" id="CHEBI:15377"/>
        <dbReference type="ChEBI" id="CHEBI:15378"/>
        <dbReference type="ChEBI" id="CHEBI:30616"/>
        <dbReference type="ChEBI" id="CHEBI:43474"/>
        <dbReference type="ChEBI" id="CHEBI:456216"/>
        <dbReference type="EC" id="5.6.2.4"/>
    </reaction>
</comment>
<organism evidence="15 16">
    <name type="scientific">Candidatus Chlorohelix allophototropha</name>
    <dbReference type="NCBI Taxonomy" id="3003348"/>
    <lineage>
        <taxon>Bacteria</taxon>
        <taxon>Bacillati</taxon>
        <taxon>Chloroflexota</taxon>
        <taxon>Chloroflexia</taxon>
        <taxon>Candidatus Chloroheliales</taxon>
        <taxon>Candidatus Chloroheliaceae</taxon>
        <taxon>Candidatus Chlorohelix</taxon>
    </lineage>
</organism>
<dbReference type="GO" id="GO:0006302">
    <property type="term" value="P:double-strand break repair"/>
    <property type="evidence" value="ECO:0007669"/>
    <property type="project" value="InterPro"/>
</dbReference>
<evidence type="ECO:0000313" key="16">
    <source>
        <dbReference type="Proteomes" id="UP000521676"/>
    </source>
</evidence>
<dbReference type="PANTHER" id="PTHR30580:SF0">
    <property type="entry name" value="PRIMOSOMAL PROTEIN N"/>
    <property type="match status" value="1"/>
</dbReference>
<keyword evidence="2 12" id="KW-0235">DNA replication</keyword>
<evidence type="ECO:0000256" key="8">
    <source>
        <dbReference type="ARBA" id="ARBA00022840"/>
    </source>
</evidence>
<dbReference type="InterPro" id="IPR040498">
    <property type="entry name" value="PriA_CRR"/>
</dbReference>
<evidence type="ECO:0000256" key="10">
    <source>
        <dbReference type="ARBA" id="ARBA00023235"/>
    </source>
</evidence>
<dbReference type="PROSITE" id="PS51192">
    <property type="entry name" value="HELICASE_ATP_BIND_1"/>
    <property type="match status" value="1"/>
</dbReference>
<evidence type="ECO:0000256" key="2">
    <source>
        <dbReference type="ARBA" id="ARBA00022705"/>
    </source>
</evidence>
<dbReference type="Pfam" id="PF18074">
    <property type="entry name" value="PriA_C"/>
    <property type="match status" value="1"/>
</dbReference>
<dbReference type="NCBIfam" id="TIGR00595">
    <property type="entry name" value="priA"/>
    <property type="match status" value="1"/>
</dbReference>
<dbReference type="Pfam" id="PF18319">
    <property type="entry name" value="Zn_ribbon_PriA"/>
    <property type="match status" value="1"/>
</dbReference>
<feature type="binding site" evidence="12">
    <location>
        <position position="602"/>
    </location>
    <ligand>
        <name>Zn(2+)</name>
        <dbReference type="ChEBI" id="CHEBI:29105"/>
        <label>2</label>
    </ligand>
</feature>
<dbReference type="GO" id="GO:0008270">
    <property type="term" value="F:zinc ion binding"/>
    <property type="evidence" value="ECO:0007669"/>
    <property type="project" value="UniProtKB-UniRule"/>
</dbReference>
<feature type="region of interest" description="Disordered" evidence="13">
    <location>
        <begin position="1"/>
        <end position="22"/>
    </location>
</feature>
<keyword evidence="5 12" id="KW-0378">Hydrolase</keyword>
<feature type="binding site" evidence="12">
    <location>
        <position position="633"/>
    </location>
    <ligand>
        <name>Zn(2+)</name>
        <dbReference type="ChEBI" id="CHEBI:29105"/>
        <label>1</label>
    </ligand>
</feature>
<dbReference type="PANTHER" id="PTHR30580">
    <property type="entry name" value="PRIMOSOMAL PROTEIN N"/>
    <property type="match status" value="1"/>
</dbReference>
<feature type="binding site" evidence="12">
    <location>
        <position position="599"/>
    </location>
    <ligand>
        <name>Zn(2+)</name>
        <dbReference type="ChEBI" id="CHEBI:29105"/>
        <label>2</label>
    </ligand>
</feature>
<dbReference type="InterPro" id="IPR005259">
    <property type="entry name" value="PriA"/>
</dbReference>
<keyword evidence="10 12" id="KW-0413">Isomerase</keyword>
<evidence type="ECO:0000256" key="4">
    <source>
        <dbReference type="ARBA" id="ARBA00022741"/>
    </source>
</evidence>
<dbReference type="InterPro" id="IPR011545">
    <property type="entry name" value="DEAD/DEAH_box_helicase_dom"/>
</dbReference>
<dbReference type="InterPro" id="IPR027417">
    <property type="entry name" value="P-loop_NTPase"/>
</dbReference>
<dbReference type="Pfam" id="PF17764">
    <property type="entry name" value="PriA_3primeBD"/>
    <property type="match status" value="1"/>
</dbReference>
<dbReference type="HAMAP" id="MF_00983">
    <property type="entry name" value="PriA"/>
    <property type="match status" value="1"/>
</dbReference>
<feature type="binding site" evidence="12">
    <location>
        <position position="593"/>
    </location>
    <ligand>
        <name>Zn(2+)</name>
        <dbReference type="ChEBI" id="CHEBI:29105"/>
        <label>1</label>
    </ligand>
</feature>
<evidence type="ECO:0000256" key="7">
    <source>
        <dbReference type="ARBA" id="ARBA00022833"/>
    </source>
</evidence>
<dbReference type="SMART" id="SM00487">
    <property type="entry name" value="DEXDc"/>
    <property type="match status" value="1"/>
</dbReference>
<accession>A0A8T7M7I1</accession>
<dbReference type="AlphaFoldDB" id="A0A8T7M7I1"/>
<evidence type="ECO:0000256" key="5">
    <source>
        <dbReference type="ARBA" id="ARBA00022801"/>
    </source>
</evidence>
<dbReference type="GO" id="GO:0016787">
    <property type="term" value="F:hydrolase activity"/>
    <property type="evidence" value="ECO:0007669"/>
    <property type="project" value="UniProtKB-KW"/>
</dbReference>
<evidence type="ECO:0000259" key="14">
    <source>
        <dbReference type="PROSITE" id="PS51192"/>
    </source>
</evidence>
<comment type="cofactor">
    <cofactor evidence="12">
        <name>Zn(2+)</name>
        <dbReference type="ChEBI" id="CHEBI:29105"/>
    </cofactor>
    <text evidence="12">Binds 2 zinc ions per subunit.</text>
</comment>
<feature type="binding site" evidence="12">
    <location>
        <position position="590"/>
    </location>
    <ligand>
        <name>Zn(2+)</name>
        <dbReference type="ChEBI" id="CHEBI:29105"/>
        <label>1</label>
    </ligand>
</feature>
<dbReference type="GO" id="GO:0043138">
    <property type="term" value="F:3'-5' DNA helicase activity"/>
    <property type="evidence" value="ECO:0007669"/>
    <property type="project" value="UniProtKB-EC"/>
</dbReference>
<comment type="caution">
    <text evidence="15">The sequence shown here is derived from an EMBL/GenBank/DDBJ whole genome shotgun (WGS) entry which is preliminary data.</text>
</comment>
<protein>
    <recommendedName>
        <fullName evidence="12">Replication restart protein PriA</fullName>
    </recommendedName>
    <alternativeName>
        <fullName evidence="12">ATP-dependent DNA helicase PriA</fullName>
        <ecNumber evidence="12">5.6.2.4</ecNumber>
    </alternativeName>
    <alternativeName>
        <fullName evidence="12">DNA 3'-5' helicase PriA</fullName>
    </alternativeName>
</protein>
<keyword evidence="9 12" id="KW-0238">DNA-binding</keyword>
<evidence type="ECO:0000313" key="15">
    <source>
        <dbReference type="EMBL" id="NWJ48069.1"/>
    </source>
</evidence>
<dbReference type="Pfam" id="PF00271">
    <property type="entry name" value="Helicase_C"/>
    <property type="match status" value="1"/>
</dbReference>
<dbReference type="CDD" id="cd17929">
    <property type="entry name" value="DEXHc_priA"/>
    <property type="match status" value="1"/>
</dbReference>
<dbReference type="InterPro" id="IPR001650">
    <property type="entry name" value="Helicase_C-like"/>
</dbReference>
<evidence type="ECO:0000256" key="12">
    <source>
        <dbReference type="HAMAP-Rule" id="MF_00983"/>
    </source>
</evidence>
<feature type="binding site" evidence="12">
    <location>
        <position position="617"/>
    </location>
    <ligand>
        <name>Zn(2+)</name>
        <dbReference type="ChEBI" id="CHEBI:29105"/>
        <label>2</label>
    </ligand>
</feature>
<dbReference type="Proteomes" id="UP000521676">
    <property type="component" value="Unassembled WGS sequence"/>
</dbReference>
<keyword evidence="8 12" id="KW-0067">ATP-binding</keyword>
<feature type="binding site" evidence="12">
    <location>
        <position position="630"/>
    </location>
    <ligand>
        <name>Zn(2+)</name>
        <dbReference type="ChEBI" id="CHEBI:29105"/>
        <label>1</label>
    </ligand>
</feature>
<keyword evidence="6 12" id="KW-0347">Helicase</keyword>
<dbReference type="GO" id="GO:0006310">
    <property type="term" value="P:DNA recombination"/>
    <property type="evidence" value="ECO:0007669"/>
    <property type="project" value="InterPro"/>
</dbReference>
<dbReference type="Gene3D" id="3.40.50.300">
    <property type="entry name" value="P-loop containing nucleotide triphosphate hydrolases"/>
    <property type="match status" value="2"/>
</dbReference>
<gene>
    <name evidence="12 15" type="primary">priA</name>
    <name evidence="15" type="ORF">HXX08_19615</name>
</gene>
<reference evidence="15 16" key="1">
    <citation type="submission" date="2020-06" db="EMBL/GenBank/DDBJ databases">
        <title>Anoxygenic phototrophic Chloroflexota member uses a Type I reaction center.</title>
        <authorList>
            <person name="Tsuji J.M."/>
            <person name="Shaw N.A."/>
            <person name="Nagashima S."/>
            <person name="Venkiteswaran J."/>
            <person name="Schiff S.L."/>
            <person name="Hanada S."/>
            <person name="Tank M."/>
            <person name="Neufeld J.D."/>
        </authorList>
    </citation>
    <scope>NUCLEOTIDE SEQUENCE [LARGE SCALE GENOMIC DNA]</scope>
    <source>
        <strain evidence="15">L227-S17</strain>
    </source>
</reference>
<evidence type="ECO:0000256" key="11">
    <source>
        <dbReference type="ARBA" id="ARBA00048988"/>
    </source>
</evidence>
<dbReference type="EMBL" id="JACATZ010000003">
    <property type="protein sequence ID" value="NWJ48069.1"/>
    <property type="molecule type" value="Genomic_DNA"/>
</dbReference>
<dbReference type="GO" id="GO:0005524">
    <property type="term" value="F:ATP binding"/>
    <property type="evidence" value="ECO:0007669"/>
    <property type="project" value="UniProtKB-UniRule"/>
</dbReference>
<evidence type="ECO:0000256" key="1">
    <source>
        <dbReference type="ARBA" id="ARBA00022515"/>
    </source>
</evidence>
<evidence type="ECO:0000256" key="6">
    <source>
        <dbReference type="ARBA" id="ARBA00022806"/>
    </source>
</evidence>
<keyword evidence="7 12" id="KW-0862">Zinc</keyword>
<comment type="function">
    <text evidence="12">Initiates the restart of stalled replication forks, which reloads the replicative helicase on sites other than the origin of replication. Recognizes and binds to abandoned replication forks and remodels them to uncover a helicase loading site. Promotes assembly of the primosome at these replication forks.</text>
</comment>
<comment type="catalytic activity">
    <reaction evidence="12">
        <text>Couples ATP hydrolysis with the unwinding of duplex DNA by translocating in the 3'-5' direction.</text>
        <dbReference type="EC" id="5.6.2.4"/>
    </reaction>
</comment>
<feature type="binding site" evidence="12">
    <location>
        <position position="620"/>
    </location>
    <ligand>
        <name>Zn(2+)</name>
        <dbReference type="ChEBI" id="CHEBI:29105"/>
        <label>2</label>
    </ligand>
</feature>
<dbReference type="EC" id="5.6.2.4" evidence="12"/>
<comment type="subunit">
    <text evidence="12">Component of the replication restart primosome.</text>
</comment>
<dbReference type="InterPro" id="IPR041222">
    <property type="entry name" value="PriA_3primeBD"/>
</dbReference>
<evidence type="ECO:0000256" key="13">
    <source>
        <dbReference type="SAM" id="MobiDB-lite"/>
    </source>
</evidence>
<dbReference type="InterPro" id="IPR042115">
    <property type="entry name" value="PriA_3primeBD_sf"/>
</dbReference>
<dbReference type="InterPro" id="IPR014001">
    <property type="entry name" value="Helicase_ATP-bd"/>
</dbReference>
<sequence>MTMQVERLTETSLPFPPADSGEPQKARLYAEVAAESQGTLLSGLTYSVPKEFEEFIQPGQLVWVPLRKRQAQGIVLSLGEQQPDFPTRDLLEIVDQRPLLATYQLKLARWLSEYYCAGLYECAVLMLPSGFTRYAKPTLILANEAREGLLPTGLNQNEYFLVELLRQMLGERTVEPEEEEETGEVLLSDAQKAYNAKRAKSGFEKAVKCLEEYKLVKRGFFLPRPGIKPQIKLFARLSPLISLEDESLLKKLARAKKQKTVLEYINTSAELDYLLPADEICEATGVQPAFLRAMAEKGLLEVEEREVRRDPLANRPQRERAEEPPILTYRQAQVWRELLDGLQTPGYKTYLLHGVTGSGKTELYLRAIARTLREGKQAIVLVPEIALTAQTVDRFAARFPGKVAVKHSKLYPGEAYDEWRRTREGEAQIVIGARSAVFAPLVNPGLIIIDEEHEGSYKQDESEGRLGMPLYNAREVACEIGRLTGAKVILGSATPAIESYFRTQMGEFKLLELPDRVAAPQSATETSFDKTVGTLPLPPIQIVDLRQELKSGNTSIFSRVLRQQLKQTLEREHQAILFLNRRGTATVVMCRDCGYNEQCPDCETPLVWHADLEILICHRCGRHAPHPVRCANCNSQRIRYFGTGTKRVEEEVLKLFPQARVLRWDQDTIGEGGRDSYQTLYDKMANHEADILVGTQMIAKGLDLPLVSLVGVVTSDTGLYLPDFRATERTFQILTQVAGRAGRRAGSNGVARAILQTYTPDQYAIQAASRHDYISFYRQDLEFRAQRLYPPFCKLIKFVYAYPKEERAQLEIKRVASDLKFQFNELDIPPESWSMVGPAPSFQRKYKGLYRYQFVLRIHRPESFPPDEAELAMRHVIMRLRPQLVHGWTLDVDPQNML</sequence>
<dbReference type="GO" id="GO:0003677">
    <property type="term" value="F:DNA binding"/>
    <property type="evidence" value="ECO:0007669"/>
    <property type="project" value="UniProtKB-UniRule"/>
</dbReference>
<dbReference type="SUPFAM" id="SSF52540">
    <property type="entry name" value="P-loop containing nucleoside triphosphate hydrolases"/>
    <property type="match status" value="1"/>
</dbReference>
<keyword evidence="1 12" id="KW-0639">Primosome</keyword>
<name>A0A8T7M7I1_9CHLR</name>
<dbReference type="GO" id="GO:0006270">
    <property type="term" value="P:DNA replication initiation"/>
    <property type="evidence" value="ECO:0007669"/>
    <property type="project" value="TreeGrafter"/>
</dbReference>
<dbReference type="GO" id="GO:1990077">
    <property type="term" value="C:primosome complex"/>
    <property type="evidence" value="ECO:0007669"/>
    <property type="project" value="UniProtKB-UniRule"/>
</dbReference>
<dbReference type="Pfam" id="PF00270">
    <property type="entry name" value="DEAD"/>
    <property type="match status" value="1"/>
</dbReference>
<dbReference type="FunFam" id="3.40.50.300:FF:000489">
    <property type="entry name" value="Primosome assembly protein PriA"/>
    <property type="match status" value="1"/>
</dbReference>
<dbReference type="Gene3D" id="3.40.1440.60">
    <property type="entry name" value="PriA, 3(prime) DNA-binding domain"/>
    <property type="match status" value="1"/>
</dbReference>
<feature type="domain" description="Helicase ATP-binding" evidence="14">
    <location>
        <begin position="341"/>
        <end position="513"/>
    </location>
</feature>